<accession>A0A4V5ZQK7</accession>
<evidence type="ECO:0008006" key="4">
    <source>
        <dbReference type="Google" id="ProtNLM"/>
    </source>
</evidence>
<comment type="caution">
    <text evidence="2">The sequence shown here is derived from an EMBL/GenBank/DDBJ whole genome shotgun (WGS) entry which is preliminary data.</text>
</comment>
<dbReference type="OrthoDB" id="6379751at2"/>
<evidence type="ECO:0000256" key="1">
    <source>
        <dbReference type="SAM" id="SignalP"/>
    </source>
</evidence>
<evidence type="ECO:0000313" key="2">
    <source>
        <dbReference type="EMBL" id="TKR33453.1"/>
    </source>
</evidence>
<dbReference type="Proteomes" id="UP000308707">
    <property type="component" value="Unassembled WGS sequence"/>
</dbReference>
<evidence type="ECO:0000313" key="3">
    <source>
        <dbReference type="Proteomes" id="UP000308707"/>
    </source>
</evidence>
<protein>
    <recommendedName>
        <fullName evidence="4">Peptidase MA-like domain-containing protein</fullName>
    </recommendedName>
</protein>
<dbReference type="EMBL" id="SZUA01000001">
    <property type="protein sequence ID" value="TKR33453.1"/>
    <property type="molecule type" value="Genomic_DNA"/>
</dbReference>
<sequence length="332" mass="35573">MSNSLALFAKATRCGRFAMLAGSIAWASTACQMPRADTPARATPVEGLHLDRTASGQAGVTRVRAVAKAGPAFDLYFDAASERHALTSAPRLASMYADIAVAAAAPVANIRWHPVLFARDPEGRLAAALGSKEIVWTVPMQADGRPATSPIGPLDGHFALDVLIPHEQVHALQHSMYGSHRELPRWFVEGQAEWLGMRISERYAPAAARRARANRADNLAQADGSIDLRRWRMRADPAANVGRGTQAPILSVSESEQEAEAQGLAEAASYAAADALFQRVSREAGDDAMRRWFAAVAATRGDLDSAAMAALVKRETGVDIDADLANRSKTRL</sequence>
<name>A0A4V5ZQK7_9GAMM</name>
<feature type="chain" id="PRO_5021035347" description="Peptidase MA-like domain-containing protein" evidence="1">
    <location>
        <begin position="28"/>
        <end position="332"/>
    </location>
</feature>
<dbReference type="RefSeq" id="WP_137265661.1">
    <property type="nucleotide sequence ID" value="NZ_SZUA01000001.1"/>
</dbReference>
<feature type="signal peptide" evidence="1">
    <location>
        <begin position="1"/>
        <end position="27"/>
    </location>
</feature>
<organism evidence="2 3">
    <name type="scientific">Luteimonas gilva</name>
    <dbReference type="NCBI Taxonomy" id="2572684"/>
    <lineage>
        <taxon>Bacteria</taxon>
        <taxon>Pseudomonadati</taxon>
        <taxon>Pseudomonadota</taxon>
        <taxon>Gammaproteobacteria</taxon>
        <taxon>Lysobacterales</taxon>
        <taxon>Lysobacteraceae</taxon>
        <taxon>Luteimonas</taxon>
    </lineage>
</organism>
<gene>
    <name evidence="2" type="ORF">FCE95_03890</name>
</gene>
<keyword evidence="1" id="KW-0732">Signal</keyword>
<reference evidence="2 3" key="1">
    <citation type="submission" date="2019-04" db="EMBL/GenBank/DDBJ databases">
        <title>Reference strain of H23.</title>
        <authorList>
            <person name="Luo X."/>
        </authorList>
    </citation>
    <scope>NUCLEOTIDE SEQUENCE [LARGE SCALE GENOMIC DNA]</scope>
    <source>
        <strain evidence="2 3">H23</strain>
    </source>
</reference>
<keyword evidence="3" id="KW-1185">Reference proteome</keyword>
<proteinExistence type="predicted"/>
<dbReference type="AlphaFoldDB" id="A0A4V5ZQK7"/>